<feature type="region of interest" description="Disordered" evidence="1">
    <location>
        <begin position="791"/>
        <end position="853"/>
    </location>
</feature>
<feature type="compositionally biased region" description="Basic and acidic residues" evidence="1">
    <location>
        <begin position="415"/>
        <end position="426"/>
    </location>
</feature>
<organism evidence="2 3">
    <name type="scientific">Sordaria macrospora</name>
    <dbReference type="NCBI Taxonomy" id="5147"/>
    <lineage>
        <taxon>Eukaryota</taxon>
        <taxon>Fungi</taxon>
        <taxon>Dikarya</taxon>
        <taxon>Ascomycota</taxon>
        <taxon>Pezizomycotina</taxon>
        <taxon>Sordariomycetes</taxon>
        <taxon>Sordariomycetidae</taxon>
        <taxon>Sordariales</taxon>
        <taxon>Sordariaceae</taxon>
        <taxon>Sordaria</taxon>
    </lineage>
</organism>
<dbReference type="Proteomes" id="UP000433876">
    <property type="component" value="Unassembled WGS sequence"/>
</dbReference>
<evidence type="ECO:0000256" key="1">
    <source>
        <dbReference type="SAM" id="MobiDB-lite"/>
    </source>
</evidence>
<feature type="region of interest" description="Disordered" evidence="1">
    <location>
        <begin position="617"/>
        <end position="643"/>
    </location>
</feature>
<feature type="region of interest" description="Disordered" evidence="1">
    <location>
        <begin position="1"/>
        <end position="21"/>
    </location>
</feature>
<feature type="region of interest" description="Disordered" evidence="1">
    <location>
        <begin position="325"/>
        <end position="498"/>
    </location>
</feature>
<dbReference type="EMBL" id="NMPR01000055">
    <property type="protein sequence ID" value="KAA8632437.1"/>
    <property type="molecule type" value="Genomic_DNA"/>
</dbReference>
<feature type="compositionally biased region" description="Pro residues" evidence="1">
    <location>
        <begin position="1095"/>
        <end position="1104"/>
    </location>
</feature>
<feature type="region of interest" description="Disordered" evidence="1">
    <location>
        <begin position="162"/>
        <end position="240"/>
    </location>
</feature>
<evidence type="ECO:0000313" key="2">
    <source>
        <dbReference type="EMBL" id="KAA8632437.1"/>
    </source>
</evidence>
<proteinExistence type="predicted"/>
<comment type="caution">
    <text evidence="2">The sequence shown here is derived from an EMBL/GenBank/DDBJ whole genome shotgun (WGS) entry which is preliminary data.</text>
</comment>
<accession>A0A8S8ZNQ7</accession>
<feature type="compositionally biased region" description="Acidic residues" evidence="1">
    <location>
        <begin position="162"/>
        <end position="174"/>
    </location>
</feature>
<reference evidence="2 3" key="1">
    <citation type="submission" date="2017-07" db="EMBL/GenBank/DDBJ databases">
        <title>Genome sequence of the Sordaria macrospora wild type strain R19027.</title>
        <authorList>
            <person name="Nowrousian M."/>
            <person name="Teichert I."/>
            <person name="Kueck U."/>
        </authorList>
    </citation>
    <scope>NUCLEOTIDE SEQUENCE [LARGE SCALE GENOMIC DNA]</scope>
    <source>
        <strain evidence="2 3">R19027</strain>
        <tissue evidence="2">Mycelium</tissue>
    </source>
</reference>
<feature type="compositionally biased region" description="Polar residues" evidence="1">
    <location>
        <begin position="1"/>
        <end position="10"/>
    </location>
</feature>
<name>A0A8S8ZNQ7_SORMA</name>
<feature type="compositionally biased region" description="Low complexity" evidence="1">
    <location>
        <begin position="801"/>
        <end position="818"/>
    </location>
</feature>
<feature type="compositionally biased region" description="Basic and acidic residues" evidence="1">
    <location>
        <begin position="820"/>
        <end position="839"/>
    </location>
</feature>
<sequence>MYSATPNSKFSLRGTGPTPSSIMAAELDQFTNTKPLQGGGLIGLERMKELENKYQIDQSHHNGSLSPPPTPSSPSCLDQQEPSTPIAARRLSAQQNYLMLKAVRRSLVLPPLSITIPTGLTEAAKHEFIRETDYQAERQEESQLQPGAVAEPLHKQVKFLAPDEDEEEEEEAEMSDQSSICQSPSWENYGERKKKKKEDADRRKKEKEQAEKEAKAAKKRLAARLSKAPPPMLPRSPTQENPRITALAYPERSMSDTLLTNKHLLPSSHLVTAQNVDKSLSADDLQRHSRPYHTIASAGRGNASLTQGECQDQLLPQHTVRYESFDQRPQPRQTHSESLGVMNASSCQVPSPRREAFPPSSSRTPMLRATRPATSHGRSNSLLQGASRLFKGKEDEHRDDNAGPQLQDSPQIFEEDTRGRPRDGYVRHNRVQSASRAMAGTADDQLPSSASFGPSSRSSSQTTQTRRSSLSQEARSAAMKLVGIRTSSAAKSDRLTDKKPAKETDYFNFMEHAYSAAVLSSMATAGKPKPAPEAPTPPRSQNSIGEASVTLTIASSSFQGSSVAGSDAGSQAKKNRSLKDAARAALGMSTGHPATPDAVRSPVQAPPYLRFRSRISSQTSAVSTPNAFPPVVKHTISGSPRSVITREGETLTKHSSDTTQSNVINTTEVALPQVSASEGSSSSSAFDEASPLPSPTTTPDTSRPQSSKDMPLVSNDITSSPTNLEAGQDDDRTVRQRSEDSASQASTTPRDGSEVRDSNKGLTTGEEWSMSGLLIDLGFDTQSPISALANGEVKANHGVKRSTAGSGSSSPSDFSRPSSRGKDTTQHQPMLDREEDTRPQLRMSKSLSDPDIRATISPLVAHATLSSPEDAIIVPPRSPKRTRTAGYFAAEKRGHEQKLHQAFSWERGDEESYQTVSMAEVAARQRTEVVMGTELRFDMGGEEHRGKRRQKLTSSRMPSQTGEIRSQQPRVVSGERQKSGYRHPSSSEPSPMHDSFSSASTLAAGGYSRSKFTTLPAGFASSPDLPGSSSRQAEEWPEVPPISPQMVSQFPSPPSTSRSPTPLASPLSPPPSTTSYSSTASRSASTPPVSILKQPRPPMPPIPTSMPILSALPKHMLHQSNHSTPNLPSPPASSRPTTLALAPHGGPSAEEKEAAARRAAAGGASSQPFAKILVQCCSCQFFLDMPSKVYECIAKPDAVIEDRALGVSGAIMTMVKCPWCSHKMSRECCRGYTAMVTLVERYH</sequence>
<feature type="compositionally biased region" description="Basic and acidic residues" evidence="1">
    <location>
        <begin position="391"/>
        <end position="401"/>
    </location>
</feature>
<feature type="region of interest" description="Disordered" evidence="1">
    <location>
        <begin position="1012"/>
        <end position="1159"/>
    </location>
</feature>
<feature type="compositionally biased region" description="Polar residues" evidence="1">
    <location>
        <begin position="617"/>
        <end position="626"/>
    </location>
</feature>
<feature type="compositionally biased region" description="Polar residues" evidence="1">
    <location>
        <begin position="715"/>
        <end position="725"/>
    </location>
</feature>
<feature type="compositionally biased region" description="Low complexity" evidence="1">
    <location>
        <begin position="1055"/>
        <end position="1066"/>
    </location>
</feature>
<feature type="region of interest" description="Disordered" evidence="1">
    <location>
        <begin position="937"/>
        <end position="1000"/>
    </location>
</feature>
<feature type="compositionally biased region" description="Low complexity" evidence="1">
    <location>
        <begin position="1073"/>
        <end position="1088"/>
    </location>
</feature>
<gene>
    <name evidence="2" type="ORF">SMACR_05167</name>
</gene>
<feature type="compositionally biased region" description="Low complexity" evidence="1">
    <location>
        <begin position="675"/>
        <end position="707"/>
    </location>
</feature>
<dbReference type="VEuPathDB" id="FungiDB:SMAC_05167"/>
<feature type="compositionally biased region" description="Polar residues" evidence="1">
    <location>
        <begin position="741"/>
        <end position="750"/>
    </location>
</feature>
<evidence type="ECO:0000313" key="3">
    <source>
        <dbReference type="Proteomes" id="UP000433876"/>
    </source>
</evidence>
<feature type="compositionally biased region" description="Polar residues" evidence="1">
    <location>
        <begin position="330"/>
        <end position="349"/>
    </location>
</feature>
<feature type="region of interest" description="Disordered" evidence="1">
    <location>
        <begin position="560"/>
        <end position="581"/>
    </location>
</feature>
<feature type="compositionally biased region" description="Polar residues" evidence="1">
    <location>
        <begin position="952"/>
        <end position="970"/>
    </location>
</feature>
<feature type="region of interest" description="Disordered" evidence="1">
    <location>
        <begin position="58"/>
        <end position="83"/>
    </location>
</feature>
<feature type="compositionally biased region" description="Polar residues" evidence="1">
    <location>
        <begin position="984"/>
        <end position="1000"/>
    </location>
</feature>
<feature type="compositionally biased region" description="Basic and acidic residues" evidence="1">
    <location>
        <begin position="197"/>
        <end position="216"/>
    </location>
</feature>
<feature type="compositionally biased region" description="Low complexity" evidence="1">
    <location>
        <begin position="448"/>
        <end position="472"/>
    </location>
</feature>
<protein>
    <submittedName>
        <fullName evidence="2">Uncharacterized protein</fullName>
    </submittedName>
</protein>
<feature type="compositionally biased region" description="Basic and acidic residues" evidence="1">
    <location>
        <begin position="729"/>
        <end position="740"/>
    </location>
</feature>
<feature type="compositionally biased region" description="Polar residues" evidence="1">
    <location>
        <begin position="372"/>
        <end position="384"/>
    </location>
</feature>
<feature type="region of interest" description="Disordered" evidence="1">
    <location>
        <begin position="673"/>
        <end position="766"/>
    </location>
</feature>
<dbReference type="AlphaFoldDB" id="A0A8S8ZNQ7"/>
<feature type="compositionally biased region" description="Polar residues" evidence="1">
    <location>
        <begin position="175"/>
        <end position="186"/>
    </location>
</feature>